<dbReference type="Pfam" id="PF00072">
    <property type="entry name" value="Response_reg"/>
    <property type="match status" value="1"/>
</dbReference>
<evidence type="ECO:0000256" key="10">
    <source>
        <dbReference type="PROSITE-ProRule" id="PRU00169"/>
    </source>
</evidence>
<dbReference type="SUPFAM" id="SSF46689">
    <property type="entry name" value="Homeodomain-like"/>
    <property type="match status" value="2"/>
</dbReference>
<keyword evidence="7 14" id="KW-0238">DNA-binding</keyword>
<dbReference type="SMART" id="SM00448">
    <property type="entry name" value="REC"/>
    <property type="match status" value="1"/>
</dbReference>
<sequence>MMRVVIADDEEKVCLLIQKLVDWTAMDMEIVGVAHNGLEALELIETRRPDLMITDIRMPGCDGIELIRRARQLDPALEFIIVSGYRHFEYAQSALKYGAGDYLLKPIKKDELTATLEKMHGRWLRRTEQLSREEQMRLRLQSDLDRLRSGMFGDLLSGVRLPDGLEAFNRAYRYHMEPGNFQIFGVKVDCDEAIFSAGGFDVVEEKVAQIFRAALEGRCTEFELCFQGSRAWGVLNYRPDDAPAVRRSLRAALDELLVQRSFVAGEFTLGIGGAQPSPAGLAASLDEARAALDQRLVEGTGRLLTAPEGGGCPAAAALAAEFGRSMQTALELLNPMMALEAIEAMRAGLENAGGYTGGELLRLTAEACGTWYLLARNLQYDVPGGDTLRERFARRADLCASADDVWCCLRGMLSEAMQALSEQKRQADTRPIRTAKQYIQEHYADPLTLEWVSNIVGFSGSYFSSLFKKETGRNFLEYLSEVRMNRAKELLRETNLSVAEVCVRVGYSDLKYFTKSFKKATGLKPGEFRKLYS</sequence>
<evidence type="ECO:0000256" key="5">
    <source>
        <dbReference type="ARBA" id="ARBA00023012"/>
    </source>
</evidence>
<dbReference type="Pfam" id="PF17853">
    <property type="entry name" value="GGDEF_2"/>
    <property type="match status" value="1"/>
</dbReference>
<dbReference type="GO" id="GO:0003700">
    <property type="term" value="F:DNA-binding transcription factor activity"/>
    <property type="evidence" value="ECO:0007669"/>
    <property type="project" value="InterPro"/>
</dbReference>
<evidence type="ECO:0000256" key="1">
    <source>
        <dbReference type="ARBA" id="ARBA00004496"/>
    </source>
</evidence>
<evidence type="ECO:0000313" key="16">
    <source>
        <dbReference type="Proteomes" id="UP000095765"/>
    </source>
</evidence>
<dbReference type="PANTHER" id="PTHR42713:SF3">
    <property type="entry name" value="TRANSCRIPTIONAL REGULATORY PROTEIN HPTR"/>
    <property type="match status" value="1"/>
</dbReference>
<dbReference type="Pfam" id="PF12833">
    <property type="entry name" value="HTH_18"/>
    <property type="match status" value="1"/>
</dbReference>
<dbReference type="PROSITE" id="PS50110">
    <property type="entry name" value="RESPONSE_REGULATORY"/>
    <property type="match status" value="1"/>
</dbReference>
<reference evidence="15 18" key="4">
    <citation type="submission" date="2018-08" db="EMBL/GenBank/DDBJ databases">
        <title>A genome reference for cultivated species of the human gut microbiota.</title>
        <authorList>
            <person name="Zou Y."/>
            <person name="Xue W."/>
            <person name="Luo G."/>
        </authorList>
    </citation>
    <scope>NUCLEOTIDE SEQUENCE [LARGE SCALE GENOMIC DNA]</scope>
    <source>
        <strain evidence="15 18">TF05-12AC</strain>
    </source>
</reference>
<dbReference type="Proteomes" id="UP000196386">
    <property type="component" value="Unassembled WGS sequence"/>
</dbReference>
<evidence type="ECO:0000256" key="4">
    <source>
        <dbReference type="ARBA" id="ARBA00022553"/>
    </source>
</evidence>
<dbReference type="InterPro" id="IPR051552">
    <property type="entry name" value="HptR"/>
</dbReference>
<dbReference type="EMBL" id="NFKP01000015">
    <property type="protein sequence ID" value="OUP68688.1"/>
    <property type="molecule type" value="Genomic_DNA"/>
</dbReference>
<dbReference type="InterPro" id="IPR020449">
    <property type="entry name" value="Tscrpt_reg_AraC-type_HTH"/>
</dbReference>
<evidence type="ECO:0000256" key="6">
    <source>
        <dbReference type="ARBA" id="ARBA00023015"/>
    </source>
</evidence>
<accession>A0A174SKU7</accession>
<reference evidence="14" key="3">
    <citation type="journal article" date="2018" name="BMC Genomics">
        <title>Whole genome sequencing and function prediction of 133 gut anaerobes isolated from chicken caecum in pure cultures.</title>
        <authorList>
            <person name="Medvecky M."/>
            <person name="Cejkova D."/>
            <person name="Polansky O."/>
            <person name="Karasova D."/>
            <person name="Kubasova T."/>
            <person name="Cizek A."/>
            <person name="Rychlik I."/>
        </authorList>
    </citation>
    <scope>NUCLEOTIDE SEQUENCE</scope>
    <source>
        <strain evidence="14">An175</strain>
    </source>
</reference>
<evidence type="ECO:0000256" key="7">
    <source>
        <dbReference type="ARBA" id="ARBA00023125"/>
    </source>
</evidence>
<dbReference type="Proteomes" id="UP000260828">
    <property type="component" value="Unassembled WGS sequence"/>
</dbReference>
<feature type="domain" description="HTH araC/xylS-type" evidence="11">
    <location>
        <begin position="433"/>
        <end position="531"/>
    </location>
</feature>
<evidence type="ECO:0000256" key="2">
    <source>
        <dbReference type="ARBA" id="ARBA00018672"/>
    </source>
</evidence>
<dbReference type="PRINTS" id="PR00032">
    <property type="entry name" value="HTHARAC"/>
</dbReference>
<dbReference type="GO" id="GO:0000160">
    <property type="term" value="P:phosphorelay signal transduction system"/>
    <property type="evidence" value="ECO:0007669"/>
    <property type="project" value="UniProtKB-KW"/>
</dbReference>
<evidence type="ECO:0000256" key="3">
    <source>
        <dbReference type="ARBA" id="ARBA00022490"/>
    </source>
</evidence>
<dbReference type="PROSITE" id="PS01124">
    <property type="entry name" value="HTH_ARAC_FAMILY_2"/>
    <property type="match status" value="1"/>
</dbReference>
<dbReference type="SUPFAM" id="SSF52172">
    <property type="entry name" value="CheY-like"/>
    <property type="match status" value="1"/>
</dbReference>
<dbReference type="Gene3D" id="1.10.10.60">
    <property type="entry name" value="Homeodomain-like"/>
    <property type="match status" value="2"/>
</dbReference>
<dbReference type="CDD" id="cd17536">
    <property type="entry name" value="REC_YesN-like"/>
    <property type="match status" value="1"/>
</dbReference>
<keyword evidence="8" id="KW-0804">Transcription</keyword>
<evidence type="ECO:0000259" key="12">
    <source>
        <dbReference type="PROSITE" id="PS50110"/>
    </source>
</evidence>
<evidence type="ECO:0000313" key="15">
    <source>
        <dbReference type="EMBL" id="RGE69010.1"/>
    </source>
</evidence>
<dbReference type="GO" id="GO:0005737">
    <property type="term" value="C:cytoplasm"/>
    <property type="evidence" value="ECO:0007669"/>
    <property type="project" value="UniProtKB-SubCell"/>
</dbReference>
<dbReference type="Proteomes" id="UP000095765">
    <property type="component" value="Unassembled WGS sequence"/>
</dbReference>
<dbReference type="PROSITE" id="PS00041">
    <property type="entry name" value="HTH_ARAC_FAMILY_1"/>
    <property type="match status" value="1"/>
</dbReference>
<reference evidence="13 16" key="1">
    <citation type="submission" date="2015-09" db="EMBL/GenBank/DDBJ databases">
        <authorList>
            <consortium name="Pathogen Informatics"/>
        </authorList>
    </citation>
    <scope>NUCLEOTIDE SEQUENCE [LARGE SCALE GENOMIC DNA]</scope>
    <source>
        <strain evidence="13 16">2789STDY5834939</strain>
    </source>
</reference>
<dbReference type="EMBL" id="CZBE01000018">
    <property type="protein sequence ID" value="CUP96065.1"/>
    <property type="molecule type" value="Genomic_DNA"/>
</dbReference>
<dbReference type="InterPro" id="IPR041522">
    <property type="entry name" value="CdaR_GGDEF"/>
</dbReference>
<comment type="function">
    <text evidence="9">May play the central regulatory role in sporulation. It may be an element of the effector pathway responsible for the activation of sporulation genes in response to nutritional stress. Spo0A may act in concert with spo0H (a sigma factor) to control the expression of some genes that are critical to the sporulation process.</text>
</comment>
<dbReference type="InterPro" id="IPR018060">
    <property type="entry name" value="HTH_AraC"/>
</dbReference>
<reference evidence="17" key="2">
    <citation type="submission" date="2017-04" db="EMBL/GenBank/DDBJ databases">
        <title>Function of individual gut microbiota members based on whole genome sequencing of pure cultures obtained from chicken caecum.</title>
        <authorList>
            <person name="Medvecky M."/>
            <person name="Cejkova D."/>
            <person name="Polansky O."/>
            <person name="Karasova D."/>
            <person name="Kubasova T."/>
            <person name="Cizek A."/>
            <person name="Rychlik I."/>
        </authorList>
    </citation>
    <scope>NUCLEOTIDE SEQUENCE [LARGE SCALE GENOMIC DNA]</scope>
    <source>
        <strain evidence="17">An175</strain>
    </source>
</reference>
<evidence type="ECO:0000256" key="8">
    <source>
        <dbReference type="ARBA" id="ARBA00023163"/>
    </source>
</evidence>
<comment type="subcellular location">
    <subcellularLocation>
        <location evidence="1">Cytoplasm</location>
    </subcellularLocation>
</comment>
<dbReference type="AlphaFoldDB" id="A0A174SKU7"/>
<proteinExistence type="predicted"/>
<dbReference type="RefSeq" id="WP_055245560.1">
    <property type="nucleotide sequence ID" value="NZ_CALWZF010000009.1"/>
</dbReference>
<evidence type="ECO:0000256" key="9">
    <source>
        <dbReference type="ARBA" id="ARBA00024867"/>
    </source>
</evidence>
<dbReference type="SMART" id="SM00342">
    <property type="entry name" value="HTH_ARAC"/>
    <property type="match status" value="1"/>
</dbReference>
<dbReference type="PANTHER" id="PTHR42713">
    <property type="entry name" value="HISTIDINE KINASE-RELATED"/>
    <property type="match status" value="1"/>
</dbReference>
<dbReference type="GO" id="GO:0043565">
    <property type="term" value="F:sequence-specific DNA binding"/>
    <property type="evidence" value="ECO:0007669"/>
    <property type="project" value="InterPro"/>
</dbReference>
<dbReference type="InterPro" id="IPR009057">
    <property type="entry name" value="Homeodomain-like_sf"/>
</dbReference>
<dbReference type="InterPro" id="IPR018062">
    <property type="entry name" value="HTH_AraC-typ_CS"/>
</dbReference>
<evidence type="ECO:0000313" key="18">
    <source>
        <dbReference type="Proteomes" id="UP000260828"/>
    </source>
</evidence>
<feature type="domain" description="Response regulatory" evidence="12">
    <location>
        <begin position="3"/>
        <end position="120"/>
    </location>
</feature>
<evidence type="ECO:0000259" key="11">
    <source>
        <dbReference type="PROSITE" id="PS01124"/>
    </source>
</evidence>
<evidence type="ECO:0000313" key="17">
    <source>
        <dbReference type="Proteomes" id="UP000196386"/>
    </source>
</evidence>
<dbReference type="InterPro" id="IPR001789">
    <property type="entry name" value="Sig_transdc_resp-reg_receiver"/>
</dbReference>
<dbReference type="EMBL" id="QVME01000002">
    <property type="protein sequence ID" value="RGE69010.1"/>
    <property type="molecule type" value="Genomic_DNA"/>
</dbReference>
<protein>
    <recommendedName>
        <fullName evidence="2">Stage 0 sporulation protein A homolog</fullName>
    </recommendedName>
</protein>
<keyword evidence="3" id="KW-0963">Cytoplasm</keyword>
<keyword evidence="6" id="KW-0805">Transcription regulation</keyword>
<keyword evidence="5" id="KW-0902">Two-component regulatory system</keyword>
<dbReference type="InterPro" id="IPR011006">
    <property type="entry name" value="CheY-like_superfamily"/>
</dbReference>
<evidence type="ECO:0000313" key="13">
    <source>
        <dbReference type="EMBL" id="CUP96065.1"/>
    </source>
</evidence>
<dbReference type="Gene3D" id="3.40.50.2300">
    <property type="match status" value="1"/>
</dbReference>
<name>A0A174SKU7_9FIRM</name>
<organism evidence="13 16">
    <name type="scientific">Anaerotruncus colihominis</name>
    <dbReference type="NCBI Taxonomy" id="169435"/>
    <lineage>
        <taxon>Bacteria</taxon>
        <taxon>Bacillati</taxon>
        <taxon>Bacillota</taxon>
        <taxon>Clostridia</taxon>
        <taxon>Eubacteriales</taxon>
        <taxon>Oscillospiraceae</taxon>
        <taxon>Anaerotruncus</taxon>
    </lineage>
</organism>
<feature type="modified residue" description="4-aspartylphosphate" evidence="10">
    <location>
        <position position="55"/>
    </location>
</feature>
<evidence type="ECO:0000313" key="14">
    <source>
        <dbReference type="EMBL" id="OUP68688.1"/>
    </source>
</evidence>
<gene>
    <name evidence="14" type="ORF">B5F11_12200</name>
    <name evidence="15" type="ORF">DXC40_06920</name>
    <name evidence="13" type="ORF">ERS852551_02562</name>
</gene>
<keyword evidence="4 10" id="KW-0597">Phosphoprotein</keyword>
<dbReference type="OrthoDB" id="384217at2"/>